<dbReference type="RefSeq" id="WP_194451399.1">
    <property type="nucleotide sequence ID" value="NZ_CP063849.1"/>
</dbReference>
<evidence type="ECO:0000313" key="5">
    <source>
        <dbReference type="EMBL" id="QOY89737.1"/>
    </source>
</evidence>
<dbReference type="Proteomes" id="UP000593892">
    <property type="component" value="Chromosome"/>
</dbReference>
<dbReference type="PROSITE" id="PS50830">
    <property type="entry name" value="TNASE_3"/>
    <property type="match status" value="1"/>
</dbReference>
<evidence type="ECO:0000256" key="2">
    <source>
        <dbReference type="ARBA" id="ARBA00022759"/>
    </source>
</evidence>
<dbReference type="KEGG" id="pfer:IRI77_07235"/>
<sequence>MLRRLAPVLLAVIALANGETWTGKVVGIQDGDTITILRVGRPVRVRLDGVDCPELGQAFGGKARERVSVLVFGSVVVVRESNVASGRDRYGRVVGQVILPDGRNLNRVLVAEGLAWWYRRYAPRDAVLADLEERARESGLGLWADADPEPPWLWRAQKRKRLVGEAAGRLE</sequence>
<proteinExistence type="predicted"/>
<dbReference type="PANTHER" id="PTHR12302">
    <property type="entry name" value="EBNA2 BINDING PROTEIN P100"/>
    <property type="match status" value="1"/>
</dbReference>
<dbReference type="EMBL" id="CP063849">
    <property type="protein sequence ID" value="QOY89737.1"/>
    <property type="molecule type" value="Genomic_DNA"/>
</dbReference>
<dbReference type="InterPro" id="IPR035437">
    <property type="entry name" value="SNase_OB-fold_sf"/>
</dbReference>
<name>A0A7S7SL09_PALFE</name>
<feature type="domain" description="TNase-like" evidence="4">
    <location>
        <begin position="19"/>
        <end position="145"/>
    </location>
</feature>
<protein>
    <submittedName>
        <fullName evidence="5">Thermonuclease family protein</fullName>
    </submittedName>
</protein>
<dbReference type="GO" id="GO:0004519">
    <property type="term" value="F:endonuclease activity"/>
    <property type="evidence" value="ECO:0007669"/>
    <property type="project" value="UniProtKB-KW"/>
</dbReference>
<dbReference type="GO" id="GO:0003676">
    <property type="term" value="F:nucleic acid binding"/>
    <property type="evidence" value="ECO:0007669"/>
    <property type="project" value="InterPro"/>
</dbReference>
<evidence type="ECO:0000313" key="6">
    <source>
        <dbReference type="Proteomes" id="UP000593892"/>
    </source>
</evidence>
<dbReference type="GO" id="GO:0016787">
    <property type="term" value="F:hydrolase activity"/>
    <property type="evidence" value="ECO:0007669"/>
    <property type="project" value="UniProtKB-KW"/>
</dbReference>
<dbReference type="PANTHER" id="PTHR12302:SF3">
    <property type="entry name" value="SERINE_THREONINE-PROTEIN KINASE 31"/>
    <property type="match status" value="1"/>
</dbReference>
<keyword evidence="6" id="KW-1185">Reference proteome</keyword>
<evidence type="ECO:0000259" key="4">
    <source>
        <dbReference type="PROSITE" id="PS50830"/>
    </source>
</evidence>
<organism evidence="5 6">
    <name type="scientific">Paludibaculum fermentans</name>
    <dbReference type="NCBI Taxonomy" id="1473598"/>
    <lineage>
        <taxon>Bacteria</taxon>
        <taxon>Pseudomonadati</taxon>
        <taxon>Acidobacteriota</taxon>
        <taxon>Terriglobia</taxon>
        <taxon>Bryobacterales</taxon>
        <taxon>Bryobacteraceae</taxon>
        <taxon>Paludibaculum</taxon>
    </lineage>
</organism>
<dbReference type="AlphaFoldDB" id="A0A7S7SL09"/>
<dbReference type="InterPro" id="IPR016071">
    <property type="entry name" value="Staphylococal_nuclease_OB-fold"/>
</dbReference>
<dbReference type="Gene3D" id="2.40.50.90">
    <property type="match status" value="1"/>
</dbReference>
<keyword evidence="3" id="KW-0378">Hydrolase</keyword>
<dbReference type="SUPFAM" id="SSF50199">
    <property type="entry name" value="Staphylococcal nuclease"/>
    <property type="match status" value="1"/>
</dbReference>
<dbReference type="InterPro" id="IPR002071">
    <property type="entry name" value="Thermonucl_AS"/>
</dbReference>
<gene>
    <name evidence="5" type="ORF">IRI77_07235</name>
</gene>
<accession>A0A7S7SL09</accession>
<evidence type="ECO:0000256" key="3">
    <source>
        <dbReference type="ARBA" id="ARBA00022801"/>
    </source>
</evidence>
<dbReference type="PROSITE" id="PS01123">
    <property type="entry name" value="TNASE_1"/>
    <property type="match status" value="1"/>
</dbReference>
<evidence type="ECO:0000256" key="1">
    <source>
        <dbReference type="ARBA" id="ARBA00022722"/>
    </source>
</evidence>
<dbReference type="SMART" id="SM00318">
    <property type="entry name" value="SNc"/>
    <property type="match status" value="1"/>
</dbReference>
<dbReference type="Pfam" id="PF00565">
    <property type="entry name" value="SNase"/>
    <property type="match status" value="1"/>
</dbReference>
<reference evidence="5 6" key="1">
    <citation type="submission" date="2020-10" db="EMBL/GenBank/DDBJ databases">
        <title>Complete genome sequence of Paludibaculum fermentans P105T, a facultatively anaerobic acidobacterium capable of dissimilatory Fe(III) reduction.</title>
        <authorList>
            <person name="Dedysh S.N."/>
            <person name="Beletsky A.V."/>
            <person name="Kulichevskaya I.S."/>
            <person name="Mardanov A.V."/>
            <person name="Ravin N.V."/>
        </authorList>
    </citation>
    <scope>NUCLEOTIDE SEQUENCE [LARGE SCALE GENOMIC DNA]</scope>
    <source>
        <strain evidence="5 6">P105</strain>
    </source>
</reference>
<keyword evidence="1" id="KW-0540">Nuclease</keyword>
<keyword evidence="2" id="KW-0255">Endonuclease</keyword>